<dbReference type="AlphaFoldDB" id="A0A1I7TUE5"/>
<dbReference type="Gene3D" id="1.10.565.10">
    <property type="entry name" value="Retinoid X Receptor"/>
    <property type="match status" value="1"/>
</dbReference>
<keyword evidence="5" id="KW-1185">Reference proteome</keyword>
<dbReference type="PANTHER" id="PTHR46800:SF2">
    <property type="entry name" value="NUCLEAR HORMONE RECEPTOR FAMILY-RELATED"/>
    <property type="match status" value="1"/>
</dbReference>
<evidence type="ECO:0000313" key="5">
    <source>
        <dbReference type="Proteomes" id="UP000095282"/>
    </source>
</evidence>
<dbReference type="PROSITE" id="PS51843">
    <property type="entry name" value="NR_LBD"/>
    <property type="match status" value="1"/>
</dbReference>
<dbReference type="Pfam" id="PF00104">
    <property type="entry name" value="Hormone_recep"/>
    <property type="match status" value="1"/>
</dbReference>
<dbReference type="WBParaSite" id="Csp11.Scaffold629.g11889.t1">
    <property type="protein sequence ID" value="Csp11.Scaffold629.g11889.t1"/>
    <property type="gene ID" value="Csp11.Scaffold629.g11889"/>
</dbReference>
<keyword evidence="1" id="KW-0805">Transcription regulation</keyword>
<feature type="domain" description="NR LBD" evidence="4">
    <location>
        <begin position="11"/>
        <end position="251"/>
    </location>
</feature>
<dbReference type="InterPro" id="IPR042936">
    <property type="entry name" value="Nhr-150"/>
</dbReference>
<evidence type="ECO:0000259" key="4">
    <source>
        <dbReference type="PROSITE" id="PS51843"/>
    </source>
</evidence>
<sequence length="252" mass="30089">MAYLPSKDTVTITSTVSHFSNFELKRLTLLSSLPFPNIFAVTSLIKNDVILTFEMASEVFSDFQKLSIKDRTSLVNSFVLKLRQIQPALDHVGKRAEFRRKGEEELRIMISGFFGGSFVEGEEMEEKEIWRIFGPLWIHFFERVIEPIIALNLDEIELMAIIWILFFDQAYTNITQKTVDLCWNIRKVVFRELRNYLMEKTENWEKRFMEILEIPMIVERAEQKFMEEFLICEMNRIRVHDDFREIIRMHRT</sequence>
<dbReference type="eggNOG" id="KOG3575">
    <property type="taxonomic scope" value="Eukaryota"/>
</dbReference>
<evidence type="ECO:0000256" key="1">
    <source>
        <dbReference type="ARBA" id="ARBA00023015"/>
    </source>
</evidence>
<organism evidence="5 6">
    <name type="scientific">Caenorhabditis tropicalis</name>
    <dbReference type="NCBI Taxonomy" id="1561998"/>
    <lineage>
        <taxon>Eukaryota</taxon>
        <taxon>Metazoa</taxon>
        <taxon>Ecdysozoa</taxon>
        <taxon>Nematoda</taxon>
        <taxon>Chromadorea</taxon>
        <taxon>Rhabditida</taxon>
        <taxon>Rhabditina</taxon>
        <taxon>Rhabditomorpha</taxon>
        <taxon>Rhabditoidea</taxon>
        <taxon>Rhabditidae</taxon>
        <taxon>Peloderinae</taxon>
        <taxon>Caenorhabditis</taxon>
    </lineage>
</organism>
<evidence type="ECO:0000313" key="6">
    <source>
        <dbReference type="WBParaSite" id="Csp11.Scaffold629.g11889.t1"/>
    </source>
</evidence>
<protein>
    <submittedName>
        <fullName evidence="6">NR LBD domain-containing protein</fullName>
    </submittedName>
</protein>
<dbReference type="PANTHER" id="PTHR46800">
    <property type="entry name" value="NUCLEAR HORMONE RECEPTOR FAMILY-RELATED-RELATED"/>
    <property type="match status" value="1"/>
</dbReference>
<keyword evidence="2" id="KW-0804">Transcription</keyword>
<evidence type="ECO:0000256" key="2">
    <source>
        <dbReference type="ARBA" id="ARBA00023163"/>
    </source>
</evidence>
<dbReference type="SUPFAM" id="SSF48508">
    <property type="entry name" value="Nuclear receptor ligand-binding domain"/>
    <property type="match status" value="1"/>
</dbReference>
<proteinExistence type="predicted"/>
<dbReference type="InterPro" id="IPR035500">
    <property type="entry name" value="NHR-like_dom_sf"/>
</dbReference>
<reference evidence="6" key="1">
    <citation type="submission" date="2016-11" db="UniProtKB">
        <authorList>
            <consortium name="WormBaseParasite"/>
        </authorList>
    </citation>
    <scope>IDENTIFICATION</scope>
</reference>
<dbReference type="Proteomes" id="UP000095282">
    <property type="component" value="Unplaced"/>
</dbReference>
<evidence type="ECO:0000256" key="3">
    <source>
        <dbReference type="ARBA" id="ARBA00023170"/>
    </source>
</evidence>
<keyword evidence="3" id="KW-0675">Receptor</keyword>
<dbReference type="InterPro" id="IPR000536">
    <property type="entry name" value="Nucl_hrmn_rcpt_lig-bd"/>
</dbReference>
<dbReference type="STRING" id="1561998.A0A1I7TUE5"/>
<accession>A0A1I7TUE5</accession>
<name>A0A1I7TUE5_9PELO</name>
<dbReference type="SMART" id="SM00430">
    <property type="entry name" value="HOLI"/>
    <property type="match status" value="1"/>
</dbReference>